<dbReference type="EMBL" id="LWMN01000010">
    <property type="protein sequence ID" value="OAQ56487.1"/>
    <property type="molecule type" value="Genomic_DNA"/>
</dbReference>
<dbReference type="EMBL" id="BJUG01000002">
    <property type="protein sequence ID" value="GEK36156.1"/>
    <property type="molecule type" value="Genomic_DNA"/>
</dbReference>
<dbReference type="Proteomes" id="UP000321361">
    <property type="component" value="Unassembled WGS sequence"/>
</dbReference>
<gene>
    <name evidence="4" type="ORF">A6E74_03490</name>
    <name evidence="3" type="ORF">ETH01_04430</name>
</gene>
<feature type="compositionally biased region" description="Low complexity" evidence="1">
    <location>
        <begin position="78"/>
        <end position="98"/>
    </location>
</feature>
<dbReference type="KEGG" id="eth:CK496_06900"/>
<keyword evidence="2" id="KW-0472">Membrane</keyword>
<keyword evidence="2" id="KW-0812">Transmembrane</keyword>
<proteinExistence type="predicted"/>
<feature type="compositionally biased region" description="Basic and acidic residues" evidence="1">
    <location>
        <begin position="220"/>
        <end position="235"/>
    </location>
</feature>
<dbReference type="OrthoDB" id="885042at2"/>
<sequence length="308" mass="33360">MKKKNGVTWFLAGIGMVLFFQSIINMEATASITLGTLLFAFVGWQLKQTQRVQYKKWLLPIIFSLSLILGACGTGSAITTESTSSSTNITKSSKTSESSTKDTTEISKEKAKKKELENLTKQAQQEVEKAEKEPTRDQLNIALTAIGKIPGGSSALTERTNKVEQTIVTAEKKAAEEKRVAEEKAAEAKRIAEEQRVAEEKAAAEAKRVAEEQAAAEAKRVADEQAAAEAKRIADEQAEQARVAAEQAAAAQAAAQQNQNQQMVYIAPDSGRKYHYNPNCRGLNNANSVVSIPLSEAQGSYGLCGFED</sequence>
<comment type="caution">
    <text evidence="4">The sequence shown here is derived from an EMBL/GenBank/DDBJ whole genome shotgun (WGS) entry which is preliminary data.</text>
</comment>
<dbReference type="Proteomes" id="UP000078516">
    <property type="component" value="Unassembled WGS sequence"/>
</dbReference>
<dbReference type="RefSeq" id="WP_067482199.1">
    <property type="nucleotide sequence ID" value="NZ_BJUG01000002.1"/>
</dbReference>
<keyword evidence="5" id="KW-1185">Reference proteome</keyword>
<organism evidence="4 5">
    <name type="scientific">Enterococcus thailandicus</name>
    <dbReference type="NCBI Taxonomy" id="417368"/>
    <lineage>
        <taxon>Bacteria</taxon>
        <taxon>Bacillati</taxon>
        <taxon>Bacillota</taxon>
        <taxon>Bacilli</taxon>
        <taxon>Lactobacillales</taxon>
        <taxon>Enterococcaceae</taxon>
        <taxon>Enterococcus</taxon>
    </lineage>
</organism>
<dbReference type="PATRIC" id="fig|417368.6.peg.1233"/>
<feature type="transmembrane region" description="Helical" evidence="2">
    <location>
        <begin position="58"/>
        <end position="78"/>
    </location>
</feature>
<evidence type="ECO:0000256" key="2">
    <source>
        <dbReference type="SAM" id="Phobius"/>
    </source>
</evidence>
<evidence type="ECO:0000313" key="6">
    <source>
        <dbReference type="Proteomes" id="UP000321361"/>
    </source>
</evidence>
<name>A0A179ETF1_ENTTH</name>
<evidence type="ECO:0000313" key="5">
    <source>
        <dbReference type="Proteomes" id="UP000078516"/>
    </source>
</evidence>
<evidence type="ECO:0000313" key="4">
    <source>
        <dbReference type="EMBL" id="OAQ56487.1"/>
    </source>
</evidence>
<feature type="region of interest" description="Disordered" evidence="1">
    <location>
        <begin position="220"/>
        <end position="241"/>
    </location>
</feature>
<feature type="transmembrane region" description="Helical" evidence="2">
    <location>
        <begin position="7"/>
        <end position="24"/>
    </location>
</feature>
<feature type="transmembrane region" description="Helical" evidence="2">
    <location>
        <begin position="30"/>
        <end position="46"/>
    </location>
</feature>
<dbReference type="GeneID" id="77487366"/>
<feature type="compositionally biased region" description="Basic and acidic residues" evidence="1">
    <location>
        <begin position="126"/>
        <end position="135"/>
    </location>
</feature>
<reference evidence="3 6" key="2">
    <citation type="submission" date="2019-07" db="EMBL/GenBank/DDBJ databases">
        <title>Whole genome shotgun sequence of Enterococcus thailandicus NBRC 101867.</title>
        <authorList>
            <person name="Hosoyama A."/>
            <person name="Uohara A."/>
            <person name="Ohji S."/>
            <person name="Ichikawa N."/>
        </authorList>
    </citation>
    <scope>NUCLEOTIDE SEQUENCE [LARGE SCALE GENOMIC DNA]</scope>
    <source>
        <strain evidence="3 6">NBRC 101867</strain>
    </source>
</reference>
<dbReference type="AlphaFoldDB" id="A0A179ETF1"/>
<reference evidence="4 5" key="1">
    <citation type="submission" date="2016-04" db="EMBL/GenBank/DDBJ databases">
        <title>Draft genome of an Enterococcus thailandicus strain isolated from bovine feces.</title>
        <authorList>
            <person name="Beukers A.G."/>
            <person name="Zaheer R."/>
            <person name="Goji N."/>
            <person name="Cook S.R."/>
            <person name="Amoako K."/>
            <person name="Chaves A.V."/>
            <person name="Ward M.P."/>
            <person name="Mcallister T.A."/>
        </authorList>
    </citation>
    <scope>NUCLEOTIDE SEQUENCE [LARGE SCALE GENOMIC DNA]</scope>
    <source>
        <strain evidence="4 5">F0711D 46</strain>
    </source>
</reference>
<keyword evidence="2" id="KW-1133">Transmembrane helix</keyword>
<feature type="compositionally biased region" description="Basic and acidic residues" evidence="1">
    <location>
        <begin position="99"/>
        <end position="118"/>
    </location>
</feature>
<accession>A0A179ETF1</accession>
<feature type="region of interest" description="Disordered" evidence="1">
    <location>
        <begin position="78"/>
        <end position="135"/>
    </location>
</feature>
<protein>
    <submittedName>
        <fullName evidence="4">Uncharacterized protein</fullName>
    </submittedName>
</protein>
<evidence type="ECO:0000313" key="3">
    <source>
        <dbReference type="EMBL" id="GEK36156.1"/>
    </source>
</evidence>
<evidence type="ECO:0000256" key="1">
    <source>
        <dbReference type="SAM" id="MobiDB-lite"/>
    </source>
</evidence>